<dbReference type="Proteomes" id="UP000831327">
    <property type="component" value="Chromosome"/>
</dbReference>
<dbReference type="RefSeq" id="WP_244457139.1">
    <property type="nucleotide sequence ID" value="NZ_AP025637.1"/>
</dbReference>
<dbReference type="EMBL" id="AP025637">
    <property type="protein sequence ID" value="BDG75045.1"/>
    <property type="molecule type" value="Genomic_DNA"/>
</dbReference>
<reference evidence="1 2" key="1">
    <citation type="journal article" date="2016" name="Microbes Environ.">
        <title>Phylogenetically diverse aerobic anoxygenic phototrophic bacteria isolated from epilithic biofilms in Tama river, Japan.</title>
        <authorList>
            <person name="Hirose S."/>
            <person name="Matsuura K."/>
            <person name="Haruta S."/>
        </authorList>
    </citation>
    <scope>NUCLEOTIDE SEQUENCE [LARGE SCALE GENOMIC DNA]</scope>
    <source>
        <strain evidence="1 2">S08</strain>
    </source>
</reference>
<proteinExistence type="predicted"/>
<keyword evidence="2" id="KW-1185">Reference proteome</keyword>
<gene>
    <name evidence="1" type="ORF">Rmf_49740</name>
</gene>
<organism evidence="1 2">
    <name type="scientific">Roseomonas fluvialis</name>
    <dbReference type="NCBI Taxonomy" id="1750527"/>
    <lineage>
        <taxon>Bacteria</taxon>
        <taxon>Pseudomonadati</taxon>
        <taxon>Pseudomonadota</taxon>
        <taxon>Alphaproteobacteria</taxon>
        <taxon>Acetobacterales</taxon>
        <taxon>Roseomonadaceae</taxon>
        <taxon>Roseomonas</taxon>
    </lineage>
</organism>
<evidence type="ECO:0000313" key="2">
    <source>
        <dbReference type="Proteomes" id="UP000831327"/>
    </source>
</evidence>
<protein>
    <submittedName>
        <fullName evidence="1">Uncharacterized protein</fullName>
    </submittedName>
</protein>
<name>A0ABN6P8W2_9PROT</name>
<evidence type="ECO:0000313" key="1">
    <source>
        <dbReference type="EMBL" id="BDG75045.1"/>
    </source>
</evidence>
<accession>A0ABN6P8W2</accession>
<sequence length="225" mass="23119">MAALALRMDAAWAQLRPATPFVLFDLVWVTPAAQGQQPPCSRLLMLELPRDWTTGDAAAVLLTGSPDDETAARRVAAALLAEQAGVLHYPSGPAESCTNRDVDQVAEVLGALRTLRRESGAGVVVAIGFGGTGAAATDAVREEIASRHLGAGGPRLAAGAARDATGHWRFRGGATPPPPEEHWHVRAPRLCQALAGPGGTPDAAACLAALRGAPGGTATALPPRR</sequence>